<evidence type="ECO:0000256" key="2">
    <source>
        <dbReference type="ARBA" id="ARBA00022475"/>
    </source>
</evidence>
<keyword evidence="4 8" id="KW-0067">ATP-binding</keyword>
<name>A0A4R6R6C5_9BURK</name>
<dbReference type="InterPro" id="IPR027417">
    <property type="entry name" value="P-loop_NTPase"/>
</dbReference>
<sequence>MPQPTLPRALSVELHLRQPGLDVRAQFRALPGRVCAIVGRQGSGKSALLKAAAGLAPALSGRVALGPDVLYDTSARINLPPHVRRLSWLDAQAHVFPHLDVRDNLLYGRRALGRWWSATGGADVGAVARWAGLQSVLQLKTDALGPAQRVRVALARALAAHPHALLLDDVLGGVPEHEREPLLALLAEVPSRFKLPVVLVTPRMDEVIRMADDVVILHEGRMASAGPVAQILSDVSLSTFLEGVHAGSVLEGEVTRHDIEWLLSEVDVGGQCVTVPAMLHGVGSKVRLKVRARDITLHRENPSDTSASNHLRGRITQVMLAGEHGTYGAVGVELARELDAANLHVKPGATLWALLTRKAIQQMGWAPGQPCIVGFKAMATAVSPWR</sequence>
<feature type="domain" description="Mop" evidence="7">
    <location>
        <begin position="304"/>
        <end position="384"/>
    </location>
</feature>
<dbReference type="SUPFAM" id="SSF50331">
    <property type="entry name" value="MOP-like"/>
    <property type="match status" value="1"/>
</dbReference>
<keyword evidence="2" id="KW-1003">Cell membrane</keyword>
<dbReference type="Pfam" id="PF00005">
    <property type="entry name" value="ABC_tran"/>
    <property type="match status" value="1"/>
</dbReference>
<dbReference type="PANTHER" id="PTHR43514">
    <property type="entry name" value="ABC TRANSPORTER I FAMILY MEMBER 10"/>
    <property type="match status" value="1"/>
</dbReference>
<evidence type="ECO:0000256" key="5">
    <source>
        <dbReference type="PROSITE-ProRule" id="PRU01213"/>
    </source>
</evidence>
<dbReference type="PROSITE" id="PS50893">
    <property type="entry name" value="ABC_TRANSPORTER_2"/>
    <property type="match status" value="1"/>
</dbReference>
<dbReference type="InterPro" id="IPR003593">
    <property type="entry name" value="AAA+_ATPase"/>
</dbReference>
<dbReference type="Gene3D" id="3.40.50.300">
    <property type="entry name" value="P-loop containing nucleotide triphosphate hydrolases"/>
    <property type="match status" value="1"/>
</dbReference>
<dbReference type="InterPro" id="IPR004606">
    <property type="entry name" value="Mop_domain"/>
</dbReference>
<evidence type="ECO:0000313" key="8">
    <source>
        <dbReference type="EMBL" id="TDP81382.1"/>
    </source>
</evidence>
<dbReference type="GO" id="GO:0016887">
    <property type="term" value="F:ATP hydrolysis activity"/>
    <property type="evidence" value="ECO:0007669"/>
    <property type="project" value="InterPro"/>
</dbReference>
<dbReference type="RefSeq" id="WP_133610377.1">
    <property type="nucleotide sequence ID" value="NZ_SNXW01000008.1"/>
</dbReference>
<dbReference type="GO" id="GO:0005524">
    <property type="term" value="F:ATP binding"/>
    <property type="evidence" value="ECO:0007669"/>
    <property type="project" value="UniProtKB-KW"/>
</dbReference>
<dbReference type="InterPro" id="IPR008995">
    <property type="entry name" value="Mo/tungstate-bd_C_term_dom"/>
</dbReference>
<protein>
    <submittedName>
        <fullName evidence="8">Molybdate transport system ATP-binding protein</fullName>
    </submittedName>
</protein>
<keyword evidence="5" id="KW-0500">Molybdenum</keyword>
<keyword evidence="3" id="KW-0547">Nucleotide-binding</keyword>
<proteinExistence type="predicted"/>
<dbReference type="AlphaFoldDB" id="A0A4R6R6C5"/>
<dbReference type="PANTHER" id="PTHR43514:SF4">
    <property type="entry name" value="ABC TRANSPORTER I FAMILY MEMBER 10"/>
    <property type="match status" value="1"/>
</dbReference>
<dbReference type="Gene3D" id="2.40.50.100">
    <property type="match status" value="1"/>
</dbReference>
<organism evidence="8 9">
    <name type="scientific">Aquabacterium commune</name>
    <dbReference type="NCBI Taxonomy" id="70586"/>
    <lineage>
        <taxon>Bacteria</taxon>
        <taxon>Pseudomonadati</taxon>
        <taxon>Pseudomonadota</taxon>
        <taxon>Betaproteobacteria</taxon>
        <taxon>Burkholderiales</taxon>
        <taxon>Aquabacterium</taxon>
    </lineage>
</organism>
<evidence type="ECO:0000256" key="4">
    <source>
        <dbReference type="ARBA" id="ARBA00022840"/>
    </source>
</evidence>
<dbReference type="InterPro" id="IPR050334">
    <property type="entry name" value="Molybdenum_import_ModC"/>
</dbReference>
<dbReference type="InterPro" id="IPR003439">
    <property type="entry name" value="ABC_transporter-like_ATP-bd"/>
</dbReference>
<dbReference type="SMART" id="SM00382">
    <property type="entry name" value="AAA"/>
    <property type="match status" value="1"/>
</dbReference>
<evidence type="ECO:0000256" key="1">
    <source>
        <dbReference type="ARBA" id="ARBA00022448"/>
    </source>
</evidence>
<dbReference type="PROSITE" id="PS51866">
    <property type="entry name" value="MOP"/>
    <property type="match status" value="1"/>
</dbReference>
<comment type="caution">
    <text evidence="8">The sequence shown here is derived from an EMBL/GenBank/DDBJ whole genome shotgun (WGS) entry which is preliminary data.</text>
</comment>
<keyword evidence="1" id="KW-0813">Transport</keyword>
<dbReference type="GO" id="GO:0015689">
    <property type="term" value="P:molybdate ion transport"/>
    <property type="evidence" value="ECO:0007669"/>
    <property type="project" value="InterPro"/>
</dbReference>
<dbReference type="EMBL" id="SNXW01000008">
    <property type="protein sequence ID" value="TDP81382.1"/>
    <property type="molecule type" value="Genomic_DNA"/>
</dbReference>
<dbReference type="Proteomes" id="UP000294593">
    <property type="component" value="Unassembled WGS sequence"/>
</dbReference>
<evidence type="ECO:0000313" key="9">
    <source>
        <dbReference type="Proteomes" id="UP000294593"/>
    </source>
</evidence>
<feature type="domain" description="ABC transporter" evidence="6">
    <location>
        <begin position="7"/>
        <end position="244"/>
    </location>
</feature>
<evidence type="ECO:0000256" key="3">
    <source>
        <dbReference type="ARBA" id="ARBA00022741"/>
    </source>
</evidence>
<keyword evidence="2" id="KW-0472">Membrane</keyword>
<evidence type="ECO:0000259" key="7">
    <source>
        <dbReference type="PROSITE" id="PS51866"/>
    </source>
</evidence>
<dbReference type="SUPFAM" id="SSF52540">
    <property type="entry name" value="P-loop containing nucleoside triphosphate hydrolases"/>
    <property type="match status" value="1"/>
</dbReference>
<dbReference type="OrthoDB" id="5298774at2"/>
<accession>A0A4R6R6C5</accession>
<keyword evidence="9" id="KW-1185">Reference proteome</keyword>
<reference evidence="8 9" key="1">
    <citation type="submission" date="2019-03" db="EMBL/GenBank/DDBJ databases">
        <title>Genomic Encyclopedia of Type Strains, Phase IV (KMG-IV): sequencing the most valuable type-strain genomes for metagenomic binning, comparative biology and taxonomic classification.</title>
        <authorList>
            <person name="Goeker M."/>
        </authorList>
    </citation>
    <scope>NUCLEOTIDE SEQUENCE [LARGE SCALE GENOMIC DNA]</scope>
    <source>
        <strain evidence="8 9">DSM 11901</strain>
    </source>
</reference>
<evidence type="ECO:0000259" key="6">
    <source>
        <dbReference type="PROSITE" id="PS50893"/>
    </source>
</evidence>
<gene>
    <name evidence="8" type="ORF">EV672_108167</name>
</gene>